<organism evidence="3 4">
    <name type="scientific">Actinoplanes philippinensis</name>
    <dbReference type="NCBI Taxonomy" id="35752"/>
    <lineage>
        <taxon>Bacteria</taxon>
        <taxon>Bacillati</taxon>
        <taxon>Actinomycetota</taxon>
        <taxon>Actinomycetes</taxon>
        <taxon>Micromonosporales</taxon>
        <taxon>Micromonosporaceae</taxon>
        <taxon>Actinoplanes</taxon>
    </lineage>
</organism>
<name>A0A1I2B4T4_9ACTN</name>
<dbReference type="SUPFAM" id="SSF55031">
    <property type="entry name" value="Bacterial exopeptidase dimerisation domain"/>
    <property type="match status" value="1"/>
</dbReference>
<dbReference type="CDD" id="cd05672">
    <property type="entry name" value="M20_ACY1L2-like"/>
    <property type="match status" value="1"/>
</dbReference>
<evidence type="ECO:0000256" key="1">
    <source>
        <dbReference type="PIRNR" id="PIRNR037226"/>
    </source>
</evidence>
<feature type="domain" description="Peptidase M20 dimerisation" evidence="2">
    <location>
        <begin position="191"/>
        <end position="282"/>
    </location>
</feature>
<dbReference type="InterPro" id="IPR011650">
    <property type="entry name" value="Peptidase_M20_dimer"/>
</dbReference>
<dbReference type="InterPro" id="IPR002933">
    <property type="entry name" value="Peptidase_M20"/>
</dbReference>
<dbReference type="PIRSF" id="PIRSF037226">
    <property type="entry name" value="Amidohydrolase_ACY1L2_prd"/>
    <property type="match status" value="1"/>
</dbReference>
<protein>
    <recommendedName>
        <fullName evidence="1">Peptidase M20 domain-containing protein 2</fullName>
    </recommendedName>
</protein>
<dbReference type="Proteomes" id="UP000199645">
    <property type="component" value="Unassembled WGS sequence"/>
</dbReference>
<comment type="similarity">
    <text evidence="1">Belongs to the peptidase M20A family.</text>
</comment>
<dbReference type="InterPro" id="IPR036264">
    <property type="entry name" value="Bact_exopeptidase_dim_dom"/>
</dbReference>
<dbReference type="Pfam" id="PF01546">
    <property type="entry name" value="Peptidase_M20"/>
    <property type="match status" value="1"/>
</dbReference>
<reference evidence="3 4" key="1">
    <citation type="submission" date="2016-10" db="EMBL/GenBank/DDBJ databases">
        <authorList>
            <person name="de Groot N.N."/>
        </authorList>
    </citation>
    <scope>NUCLEOTIDE SEQUENCE [LARGE SCALE GENOMIC DNA]</scope>
    <source>
        <strain evidence="3 4">DSM 43019</strain>
    </source>
</reference>
<dbReference type="AlphaFoldDB" id="A0A1I2B4T4"/>
<dbReference type="FunFam" id="3.30.70.360:FF:000004">
    <property type="entry name" value="Peptidase M20 domain-containing protein 2"/>
    <property type="match status" value="1"/>
</dbReference>
<dbReference type="Gene3D" id="3.40.630.10">
    <property type="entry name" value="Zn peptidases"/>
    <property type="match status" value="1"/>
</dbReference>
<evidence type="ECO:0000313" key="3">
    <source>
        <dbReference type="EMBL" id="SFE50997.1"/>
    </source>
</evidence>
<dbReference type="STRING" id="35752.SAMN05421541_102104"/>
<dbReference type="GO" id="GO:0016805">
    <property type="term" value="F:dipeptidase activity"/>
    <property type="evidence" value="ECO:0007669"/>
    <property type="project" value="InterPro"/>
</dbReference>
<dbReference type="GO" id="GO:0005737">
    <property type="term" value="C:cytoplasm"/>
    <property type="evidence" value="ECO:0007669"/>
    <property type="project" value="TreeGrafter"/>
</dbReference>
<gene>
    <name evidence="3" type="ORF">SAMN05421541_102104</name>
</gene>
<dbReference type="SUPFAM" id="SSF53187">
    <property type="entry name" value="Zn-dependent exopeptidases"/>
    <property type="match status" value="1"/>
</dbReference>
<dbReference type="InterPro" id="IPR052030">
    <property type="entry name" value="Peptidase_M20/M20A_hydrolases"/>
</dbReference>
<dbReference type="PANTHER" id="PTHR30575:SF0">
    <property type="entry name" value="XAA-ARG DIPEPTIDASE"/>
    <property type="match status" value="1"/>
</dbReference>
<dbReference type="GO" id="GO:0046657">
    <property type="term" value="P:folic acid catabolic process"/>
    <property type="evidence" value="ECO:0007669"/>
    <property type="project" value="TreeGrafter"/>
</dbReference>
<dbReference type="InterPro" id="IPR017144">
    <property type="entry name" value="Xaa-Arg_dipeptidase"/>
</dbReference>
<dbReference type="PANTHER" id="PTHR30575">
    <property type="entry name" value="PEPTIDASE M20"/>
    <property type="match status" value="1"/>
</dbReference>
<keyword evidence="4" id="KW-1185">Reference proteome</keyword>
<dbReference type="Gene3D" id="3.30.70.360">
    <property type="match status" value="1"/>
</dbReference>
<sequence>MGTAGPASCGNALAAASAYDDGMSVGTDAAVDEWQARLIGLSHSLHAEPEIAFDEHASVAKLAALMTEAGFDVTEGFCDLPTALLATYGDGDLTIGVCAEYDALPGIGHGCGHNIICASSAGAAIALRAAADRYGFRIALLGTPAEESGAGKQLMLERGAFDDVTVAMMAHPGATADTAGPGDSTQACSRFAVTFEGRPAHAAGAPWDGVNASDAAVVSQVAIGLLRQQTPPGYRIAGFVRSGGDKTNIIPERSVLEYEVRTPDATQLDALRRRVNACFEAGALATGASVEFRRTEPDYLDLRNDPWLIERYSGHLAAFGRTAVALPHGFAAASTDMGNVSHVVPSIHPMIGLRGVTAMPHTHEFAAETAGPAADEALLHAAKLLARTAADLAATPGRRAAYLARRRS</sequence>
<keyword evidence="3" id="KW-0378">Hydrolase</keyword>
<evidence type="ECO:0000259" key="2">
    <source>
        <dbReference type="Pfam" id="PF07687"/>
    </source>
</evidence>
<accession>A0A1I2B4T4</accession>
<dbReference type="EMBL" id="FONV01000002">
    <property type="protein sequence ID" value="SFE50997.1"/>
    <property type="molecule type" value="Genomic_DNA"/>
</dbReference>
<dbReference type="GO" id="GO:0071713">
    <property type="term" value="F:para-aminobenzoyl-glutamate hydrolase activity"/>
    <property type="evidence" value="ECO:0007669"/>
    <property type="project" value="TreeGrafter"/>
</dbReference>
<dbReference type="InterPro" id="IPR017439">
    <property type="entry name" value="Amidohydrolase"/>
</dbReference>
<dbReference type="Pfam" id="PF07687">
    <property type="entry name" value="M20_dimer"/>
    <property type="match status" value="1"/>
</dbReference>
<dbReference type="NCBIfam" id="TIGR01891">
    <property type="entry name" value="amidohydrolases"/>
    <property type="match status" value="1"/>
</dbReference>
<evidence type="ECO:0000313" key="4">
    <source>
        <dbReference type="Proteomes" id="UP000199645"/>
    </source>
</evidence>
<proteinExistence type="inferred from homology"/>